<comment type="caution">
    <text evidence="5">The sequence shown here is derived from an EMBL/GenBank/DDBJ whole genome shotgun (WGS) entry which is preliminary data.</text>
</comment>
<evidence type="ECO:0000256" key="1">
    <source>
        <dbReference type="ARBA" id="ARBA00022741"/>
    </source>
</evidence>
<keyword evidence="1" id="KW-0547">Nucleotide-binding</keyword>
<keyword evidence="6" id="KW-1185">Reference proteome</keyword>
<sequence length="232" mass="25541">MSVFDLANLWFIHSEHAKVISLREKISVKQGQVSNSQLELIGRTGAESIKKGRTRAVIRSASSPKQVASQNLSGPSGHNSTITSDIKKIMARKPVQDNGDDRKLVEMIESEILGRIPSDKWEDIAGLEMAKNTLKEMVILPMARKDLYFGLRTPSKGLLLFGPPGTGKTMLAKVHISFIRIENAEESDDEDEEMVELDLADDDEDDEDEENGEDQVDSDDDEAAADGDEAAT</sequence>
<proteinExistence type="predicted"/>
<accession>A0AAD8M7Q7</accession>
<evidence type="ECO:0000313" key="6">
    <source>
        <dbReference type="Proteomes" id="UP001237642"/>
    </source>
</evidence>
<dbReference type="Pfam" id="PF00004">
    <property type="entry name" value="AAA"/>
    <property type="match status" value="1"/>
</dbReference>
<dbReference type="EMBL" id="JAUIZM010000009">
    <property type="protein sequence ID" value="KAK1363796.1"/>
    <property type="molecule type" value="Genomic_DNA"/>
</dbReference>
<feature type="region of interest" description="Disordered" evidence="3">
    <location>
        <begin position="59"/>
        <end position="80"/>
    </location>
</feature>
<reference evidence="5" key="2">
    <citation type="submission" date="2023-05" db="EMBL/GenBank/DDBJ databases">
        <authorList>
            <person name="Schelkunov M.I."/>
        </authorList>
    </citation>
    <scope>NUCLEOTIDE SEQUENCE</scope>
    <source>
        <strain evidence="5">Hsosn_3</strain>
        <tissue evidence="5">Leaf</tissue>
    </source>
</reference>
<name>A0AAD8M7Q7_9APIA</name>
<reference evidence="5" key="1">
    <citation type="submission" date="2023-02" db="EMBL/GenBank/DDBJ databases">
        <title>Genome of toxic invasive species Heracleum sosnowskyi carries increased number of genes despite the absence of recent whole-genome duplications.</title>
        <authorList>
            <person name="Schelkunov M."/>
            <person name="Shtratnikova V."/>
            <person name="Makarenko M."/>
            <person name="Klepikova A."/>
            <person name="Omelchenko D."/>
            <person name="Novikova G."/>
            <person name="Obukhova E."/>
            <person name="Bogdanov V."/>
            <person name="Penin A."/>
            <person name="Logacheva M."/>
        </authorList>
    </citation>
    <scope>NUCLEOTIDE SEQUENCE</scope>
    <source>
        <strain evidence="5">Hsosn_3</strain>
        <tissue evidence="5">Leaf</tissue>
    </source>
</reference>
<dbReference type="PANTHER" id="PTHR23074:SF86">
    <property type="entry name" value="SPASTIN"/>
    <property type="match status" value="1"/>
</dbReference>
<keyword evidence="2" id="KW-0067">ATP-binding</keyword>
<gene>
    <name evidence="5" type="ORF">POM88_039357</name>
</gene>
<feature type="domain" description="ATPase AAA-type core" evidence="4">
    <location>
        <begin position="158"/>
        <end position="176"/>
    </location>
</feature>
<dbReference type="PANTHER" id="PTHR23074">
    <property type="entry name" value="AAA DOMAIN-CONTAINING"/>
    <property type="match status" value="1"/>
</dbReference>
<feature type="compositionally biased region" description="Polar residues" evidence="3">
    <location>
        <begin position="60"/>
        <end position="80"/>
    </location>
</feature>
<dbReference type="InterPro" id="IPR003959">
    <property type="entry name" value="ATPase_AAA_core"/>
</dbReference>
<feature type="region of interest" description="Disordered" evidence="3">
    <location>
        <begin position="185"/>
        <end position="232"/>
    </location>
</feature>
<dbReference type="AlphaFoldDB" id="A0AAD8M7Q7"/>
<dbReference type="InterPro" id="IPR050304">
    <property type="entry name" value="MT-severing_AAA_ATPase"/>
</dbReference>
<dbReference type="SUPFAM" id="SSF52540">
    <property type="entry name" value="P-loop containing nucleoside triphosphate hydrolases"/>
    <property type="match status" value="1"/>
</dbReference>
<dbReference type="Proteomes" id="UP001237642">
    <property type="component" value="Unassembled WGS sequence"/>
</dbReference>
<dbReference type="GO" id="GO:0005524">
    <property type="term" value="F:ATP binding"/>
    <property type="evidence" value="ECO:0007669"/>
    <property type="project" value="UniProtKB-KW"/>
</dbReference>
<protein>
    <recommendedName>
        <fullName evidence="4">ATPase AAA-type core domain-containing protein</fullName>
    </recommendedName>
</protein>
<evidence type="ECO:0000256" key="2">
    <source>
        <dbReference type="ARBA" id="ARBA00022840"/>
    </source>
</evidence>
<evidence type="ECO:0000256" key="3">
    <source>
        <dbReference type="SAM" id="MobiDB-lite"/>
    </source>
</evidence>
<evidence type="ECO:0000313" key="5">
    <source>
        <dbReference type="EMBL" id="KAK1363796.1"/>
    </source>
</evidence>
<dbReference type="InterPro" id="IPR027417">
    <property type="entry name" value="P-loop_NTPase"/>
</dbReference>
<evidence type="ECO:0000259" key="4">
    <source>
        <dbReference type="Pfam" id="PF00004"/>
    </source>
</evidence>
<organism evidence="5 6">
    <name type="scientific">Heracleum sosnowskyi</name>
    <dbReference type="NCBI Taxonomy" id="360622"/>
    <lineage>
        <taxon>Eukaryota</taxon>
        <taxon>Viridiplantae</taxon>
        <taxon>Streptophyta</taxon>
        <taxon>Embryophyta</taxon>
        <taxon>Tracheophyta</taxon>
        <taxon>Spermatophyta</taxon>
        <taxon>Magnoliopsida</taxon>
        <taxon>eudicotyledons</taxon>
        <taxon>Gunneridae</taxon>
        <taxon>Pentapetalae</taxon>
        <taxon>asterids</taxon>
        <taxon>campanulids</taxon>
        <taxon>Apiales</taxon>
        <taxon>Apiaceae</taxon>
        <taxon>Apioideae</taxon>
        <taxon>apioid superclade</taxon>
        <taxon>Tordylieae</taxon>
        <taxon>Tordyliinae</taxon>
        <taxon>Heracleum</taxon>
    </lineage>
</organism>
<dbReference type="GO" id="GO:0016887">
    <property type="term" value="F:ATP hydrolysis activity"/>
    <property type="evidence" value="ECO:0007669"/>
    <property type="project" value="InterPro"/>
</dbReference>
<dbReference type="GO" id="GO:0015630">
    <property type="term" value="C:microtubule cytoskeleton"/>
    <property type="evidence" value="ECO:0007669"/>
    <property type="project" value="TreeGrafter"/>
</dbReference>
<dbReference type="Gene3D" id="3.40.50.300">
    <property type="entry name" value="P-loop containing nucleotide triphosphate hydrolases"/>
    <property type="match status" value="1"/>
</dbReference>
<dbReference type="GO" id="GO:0000226">
    <property type="term" value="P:microtubule cytoskeleton organization"/>
    <property type="evidence" value="ECO:0007669"/>
    <property type="project" value="UniProtKB-ARBA"/>
</dbReference>